<evidence type="ECO:0000313" key="2">
    <source>
        <dbReference type="EMBL" id="CAG9564331.1"/>
    </source>
</evidence>
<reference evidence="2" key="1">
    <citation type="submission" date="2021-09" db="EMBL/GenBank/DDBJ databases">
        <authorList>
            <person name="Martin H S."/>
        </authorList>
    </citation>
    <scope>NUCLEOTIDE SEQUENCE</scope>
</reference>
<dbReference type="Pfam" id="PF02958">
    <property type="entry name" value="EcKL"/>
    <property type="match status" value="1"/>
</dbReference>
<accession>A0A8J2QSF3</accession>
<dbReference type="InterPro" id="IPR015897">
    <property type="entry name" value="CHK_kinase-like"/>
</dbReference>
<dbReference type="Proteomes" id="UP000789524">
    <property type="component" value="Unassembled WGS sequence"/>
</dbReference>
<name>A0A8J2QSF3_9NEOP</name>
<feature type="domain" description="CHK kinase-like" evidence="1">
    <location>
        <begin position="121"/>
        <end position="307"/>
    </location>
</feature>
<comment type="caution">
    <text evidence="2">The sequence shown here is derived from an EMBL/GenBank/DDBJ whole genome shotgun (WGS) entry which is preliminary data.</text>
</comment>
<dbReference type="InterPro" id="IPR004119">
    <property type="entry name" value="EcKL"/>
</dbReference>
<sequence>MTEAELILRDFLESVLKERGSQQKEVRIQEINSDGANYTALLFLINVETFDKELKLFAKVANITDEARRALDCDNLFCTEKFVYNQLIPLYKNLQKDLDEEHKFIFPEFYGFNDVYGKEIVILENVLESGYKPYSRFKSMDWDHGRVCVEALARFHALSFALRKSDPEGFQKIATDMALRSDTQSMEHYNLYQFVTMVEDAGRFLKDDHLDKVRKLMYCKGNFEKFKKPLSTPVIVHGDYRLSNLLFKGTGSDLETVVVDYQTVYIGCPVADLYYIIFLGSDEHFRSLYYDKLINHYYTSLEEALKRLAVDPVEVYPRENFESDLKESLPFVVLTALAALPNVLADVGSVQKTNCKFDVKDFIKPKFSDLYKERLRGIISDFVSWNVI</sequence>
<dbReference type="InterPro" id="IPR011009">
    <property type="entry name" value="Kinase-like_dom_sf"/>
</dbReference>
<dbReference type="EMBL" id="CAKASE010000050">
    <property type="protein sequence ID" value="CAG9564331.1"/>
    <property type="molecule type" value="Genomic_DNA"/>
</dbReference>
<gene>
    <name evidence="2" type="ORF">DCHRY22_LOCUS5337</name>
</gene>
<organism evidence="2 3">
    <name type="scientific">Danaus chrysippus</name>
    <name type="common">African queen</name>
    <dbReference type="NCBI Taxonomy" id="151541"/>
    <lineage>
        <taxon>Eukaryota</taxon>
        <taxon>Metazoa</taxon>
        <taxon>Ecdysozoa</taxon>
        <taxon>Arthropoda</taxon>
        <taxon>Hexapoda</taxon>
        <taxon>Insecta</taxon>
        <taxon>Pterygota</taxon>
        <taxon>Neoptera</taxon>
        <taxon>Endopterygota</taxon>
        <taxon>Lepidoptera</taxon>
        <taxon>Glossata</taxon>
        <taxon>Ditrysia</taxon>
        <taxon>Papilionoidea</taxon>
        <taxon>Nymphalidae</taxon>
        <taxon>Danainae</taxon>
        <taxon>Danaini</taxon>
        <taxon>Danaina</taxon>
        <taxon>Danaus</taxon>
        <taxon>Anosia</taxon>
    </lineage>
</organism>
<dbReference type="Gene3D" id="3.90.1200.10">
    <property type="match status" value="1"/>
</dbReference>
<dbReference type="PANTHER" id="PTHR11012">
    <property type="entry name" value="PROTEIN KINASE-LIKE DOMAIN-CONTAINING"/>
    <property type="match status" value="1"/>
</dbReference>
<dbReference type="OrthoDB" id="411145at2759"/>
<dbReference type="SUPFAM" id="SSF56112">
    <property type="entry name" value="Protein kinase-like (PK-like)"/>
    <property type="match status" value="1"/>
</dbReference>
<evidence type="ECO:0000259" key="1">
    <source>
        <dbReference type="SMART" id="SM00587"/>
    </source>
</evidence>
<dbReference type="AlphaFoldDB" id="A0A8J2QSF3"/>
<dbReference type="SMART" id="SM00587">
    <property type="entry name" value="CHK"/>
    <property type="match status" value="1"/>
</dbReference>
<proteinExistence type="predicted"/>
<protein>
    <submittedName>
        <fullName evidence="2">(African queen) hypothetical protein</fullName>
    </submittedName>
</protein>
<keyword evidence="3" id="KW-1185">Reference proteome</keyword>
<dbReference type="PANTHER" id="PTHR11012:SF30">
    <property type="entry name" value="PROTEIN KINASE-LIKE DOMAIN-CONTAINING"/>
    <property type="match status" value="1"/>
</dbReference>
<evidence type="ECO:0000313" key="3">
    <source>
        <dbReference type="Proteomes" id="UP000789524"/>
    </source>
</evidence>